<evidence type="ECO:0000259" key="1">
    <source>
        <dbReference type="SMART" id="SM00256"/>
    </source>
</evidence>
<dbReference type="InterPro" id="IPR017451">
    <property type="entry name" value="F-box-assoc_interact_dom"/>
</dbReference>
<name>A0ABD1B392_CARAN</name>
<dbReference type="CDD" id="cd22157">
    <property type="entry name" value="F-box_AtFBW1-like"/>
    <property type="match status" value="1"/>
</dbReference>
<dbReference type="NCBIfam" id="TIGR01640">
    <property type="entry name" value="F_box_assoc_1"/>
    <property type="match status" value="1"/>
</dbReference>
<dbReference type="AlphaFoldDB" id="A0ABD1B392"/>
<dbReference type="SMART" id="SM00256">
    <property type="entry name" value="FBOX"/>
    <property type="match status" value="1"/>
</dbReference>
<dbReference type="Pfam" id="PF08268">
    <property type="entry name" value="FBA_3"/>
    <property type="match status" value="1"/>
</dbReference>
<dbReference type="InterPro" id="IPR013187">
    <property type="entry name" value="F-box-assoc_dom_typ3"/>
</dbReference>
<proteinExistence type="predicted"/>
<dbReference type="PANTHER" id="PTHR31111">
    <property type="entry name" value="BNAA05G37150D PROTEIN-RELATED"/>
    <property type="match status" value="1"/>
</dbReference>
<dbReference type="InterPro" id="IPR036047">
    <property type="entry name" value="F-box-like_dom_sf"/>
</dbReference>
<sequence>MGQEEKNPNKSYIVADVVEDILLRLPLKSILKCKTVSKQWKSIVESKWFAERRMSGQKIRKILAAGESRFKGDGDGESEMVYLKCDDVTQQPFLTCDGLVCIPVPGWVNVLNPSTGQFLGFPCGPSHNDYTVVVTDVWCNIFPGYWAMGFGRDQVNGRYKVVRMSFDPNLCHILDVNNGEWRKLSPPPYKIEAIRKSACVNGSIYWLNLLLRYKILALDLHTEEFRDVQVLPPTLHMVSAQLVNLEDRLAIADTCVSPEWKLEIWSMDAQEESWSKTYSISLSHRVVSEKWWKRWFTPVAVSKQGSLFFYDNENRLFKYYPETDFLRCLSLDAHVICPYVENLVSLPLQQGCLPTSGYRYGYVDQVPGSRISAIVRGVESQIPNILLTSTLVSLIIFGYKYCT</sequence>
<comment type="caution">
    <text evidence="2">The sequence shown here is derived from an EMBL/GenBank/DDBJ whole genome shotgun (WGS) entry which is preliminary data.</text>
</comment>
<dbReference type="InterPro" id="IPR001810">
    <property type="entry name" value="F-box_dom"/>
</dbReference>
<evidence type="ECO:0000313" key="3">
    <source>
        <dbReference type="Proteomes" id="UP001558713"/>
    </source>
</evidence>
<reference evidence="2 3" key="1">
    <citation type="submission" date="2024-04" db="EMBL/GenBank/DDBJ databases">
        <title>Genome assembly C_amara_ONT_v2.</title>
        <authorList>
            <person name="Yant L."/>
            <person name="Moore C."/>
            <person name="Slenker M."/>
        </authorList>
    </citation>
    <scope>NUCLEOTIDE SEQUENCE [LARGE SCALE GENOMIC DNA]</scope>
    <source>
        <tissue evidence="2">Leaf</tissue>
    </source>
</reference>
<organism evidence="2 3">
    <name type="scientific">Cardamine amara subsp. amara</name>
    <dbReference type="NCBI Taxonomy" id="228776"/>
    <lineage>
        <taxon>Eukaryota</taxon>
        <taxon>Viridiplantae</taxon>
        <taxon>Streptophyta</taxon>
        <taxon>Embryophyta</taxon>
        <taxon>Tracheophyta</taxon>
        <taxon>Spermatophyta</taxon>
        <taxon>Magnoliopsida</taxon>
        <taxon>eudicotyledons</taxon>
        <taxon>Gunneridae</taxon>
        <taxon>Pentapetalae</taxon>
        <taxon>rosids</taxon>
        <taxon>malvids</taxon>
        <taxon>Brassicales</taxon>
        <taxon>Brassicaceae</taxon>
        <taxon>Cardamineae</taxon>
        <taxon>Cardamine</taxon>
    </lineage>
</organism>
<dbReference type="InterPro" id="IPR011043">
    <property type="entry name" value="Gal_Oxase/kelch_b-propeller"/>
</dbReference>
<dbReference type="SUPFAM" id="SSF50965">
    <property type="entry name" value="Galactose oxidase, central domain"/>
    <property type="match status" value="1"/>
</dbReference>
<dbReference type="PANTHER" id="PTHR31111:SF113">
    <property type="entry name" value="F-BOX ASSOCIATED UBIQUITINATION EFFECTOR FAMILY PROTEIN"/>
    <property type="match status" value="1"/>
</dbReference>
<feature type="domain" description="F-box" evidence="1">
    <location>
        <begin position="13"/>
        <end position="52"/>
    </location>
</feature>
<dbReference type="Proteomes" id="UP001558713">
    <property type="component" value="Unassembled WGS sequence"/>
</dbReference>
<dbReference type="Pfam" id="PF00646">
    <property type="entry name" value="F-box"/>
    <property type="match status" value="1"/>
</dbReference>
<keyword evidence="3" id="KW-1185">Reference proteome</keyword>
<dbReference type="EMBL" id="JBANAX010000346">
    <property type="protein sequence ID" value="KAL1213259.1"/>
    <property type="molecule type" value="Genomic_DNA"/>
</dbReference>
<gene>
    <name evidence="2" type="ORF">V5N11_022676</name>
</gene>
<accession>A0ABD1B392</accession>
<evidence type="ECO:0000313" key="2">
    <source>
        <dbReference type="EMBL" id="KAL1213259.1"/>
    </source>
</evidence>
<protein>
    <submittedName>
        <fullName evidence="2">F-box/LRR-repeat protein</fullName>
    </submittedName>
</protein>
<dbReference type="SUPFAM" id="SSF81383">
    <property type="entry name" value="F-box domain"/>
    <property type="match status" value="1"/>
</dbReference>